<sequence length="56" mass="6147">MTAGKHSQYAFCKAVGDGRSHTCHLSFLKDQTLDFTIYGNNFHGSMTDGVGYDFPA</sequence>
<protein>
    <submittedName>
        <fullName evidence="1">Uncharacterized protein</fullName>
    </submittedName>
</protein>
<organism evidence="1 2">
    <name type="scientific">Streptomyces alanosinicus</name>
    <dbReference type="NCBI Taxonomy" id="68171"/>
    <lineage>
        <taxon>Bacteria</taxon>
        <taxon>Bacillati</taxon>
        <taxon>Actinomycetota</taxon>
        <taxon>Actinomycetes</taxon>
        <taxon>Kitasatosporales</taxon>
        <taxon>Streptomycetaceae</taxon>
        <taxon>Streptomyces</taxon>
    </lineage>
</organism>
<comment type="caution">
    <text evidence="1">The sequence shown here is derived from an EMBL/GenBank/DDBJ whole genome shotgun (WGS) entry which is preliminary data.</text>
</comment>
<dbReference type="AlphaFoldDB" id="A0A919D5G0"/>
<dbReference type="RefSeq" id="WP_189956682.1">
    <property type="nucleotide sequence ID" value="NZ_BMVG01000018.1"/>
</dbReference>
<accession>A0A919D5G0</accession>
<reference evidence="1" key="1">
    <citation type="journal article" date="2014" name="Int. J. Syst. Evol. Microbiol.">
        <title>Complete genome sequence of Corynebacterium casei LMG S-19264T (=DSM 44701T), isolated from a smear-ripened cheese.</title>
        <authorList>
            <consortium name="US DOE Joint Genome Institute (JGI-PGF)"/>
            <person name="Walter F."/>
            <person name="Albersmeier A."/>
            <person name="Kalinowski J."/>
            <person name="Ruckert C."/>
        </authorList>
    </citation>
    <scope>NUCLEOTIDE SEQUENCE</scope>
    <source>
        <strain evidence="1">JCM 4714</strain>
    </source>
</reference>
<name>A0A919D5G0_9ACTN</name>
<proteinExistence type="predicted"/>
<evidence type="ECO:0000313" key="2">
    <source>
        <dbReference type="Proteomes" id="UP000655443"/>
    </source>
</evidence>
<keyword evidence="2" id="KW-1185">Reference proteome</keyword>
<reference evidence="1" key="2">
    <citation type="submission" date="2020-09" db="EMBL/GenBank/DDBJ databases">
        <authorList>
            <person name="Sun Q."/>
            <person name="Ohkuma M."/>
        </authorList>
    </citation>
    <scope>NUCLEOTIDE SEQUENCE</scope>
    <source>
        <strain evidence="1">JCM 4714</strain>
    </source>
</reference>
<dbReference type="EMBL" id="BMVG01000018">
    <property type="protein sequence ID" value="GHE08853.1"/>
    <property type="molecule type" value="Genomic_DNA"/>
</dbReference>
<evidence type="ECO:0000313" key="1">
    <source>
        <dbReference type="EMBL" id="GHE08853.1"/>
    </source>
</evidence>
<dbReference type="Proteomes" id="UP000655443">
    <property type="component" value="Unassembled WGS sequence"/>
</dbReference>
<gene>
    <name evidence="1" type="ORF">GCM10010339_59100</name>
</gene>